<sequence>MDLFALPNDFALRLIENVSVQGLLFFSDRKPRYFLFSSPEGCFGIFGFAVGRVLSIS</sequence>
<evidence type="ECO:0000256" key="1">
    <source>
        <dbReference type="SAM" id="Phobius"/>
    </source>
</evidence>
<feature type="transmembrane region" description="Helical" evidence="1">
    <location>
        <begin position="33"/>
        <end position="54"/>
    </location>
</feature>
<name>A0A381W3V9_9ZZZZ</name>
<keyword evidence="1" id="KW-0472">Membrane</keyword>
<evidence type="ECO:0000313" key="2">
    <source>
        <dbReference type="EMBL" id="SVA46583.1"/>
    </source>
</evidence>
<accession>A0A381W3V9</accession>
<keyword evidence="1" id="KW-1133">Transmembrane helix</keyword>
<dbReference type="EMBL" id="UINC01010478">
    <property type="protein sequence ID" value="SVA46583.1"/>
    <property type="molecule type" value="Genomic_DNA"/>
</dbReference>
<feature type="non-terminal residue" evidence="2">
    <location>
        <position position="57"/>
    </location>
</feature>
<keyword evidence="1" id="KW-0812">Transmembrane</keyword>
<gene>
    <name evidence="2" type="ORF">METZ01_LOCUS99437</name>
</gene>
<organism evidence="2">
    <name type="scientific">marine metagenome</name>
    <dbReference type="NCBI Taxonomy" id="408172"/>
    <lineage>
        <taxon>unclassified sequences</taxon>
        <taxon>metagenomes</taxon>
        <taxon>ecological metagenomes</taxon>
    </lineage>
</organism>
<dbReference type="AlphaFoldDB" id="A0A381W3V9"/>
<reference evidence="2" key="1">
    <citation type="submission" date="2018-05" db="EMBL/GenBank/DDBJ databases">
        <authorList>
            <person name="Lanie J.A."/>
            <person name="Ng W.-L."/>
            <person name="Kazmierczak K.M."/>
            <person name="Andrzejewski T.M."/>
            <person name="Davidsen T.M."/>
            <person name="Wayne K.J."/>
            <person name="Tettelin H."/>
            <person name="Glass J.I."/>
            <person name="Rusch D."/>
            <person name="Podicherti R."/>
            <person name="Tsui H.-C.T."/>
            <person name="Winkler M.E."/>
        </authorList>
    </citation>
    <scope>NUCLEOTIDE SEQUENCE</scope>
</reference>
<proteinExistence type="predicted"/>
<protein>
    <submittedName>
        <fullName evidence="2">Uncharacterized protein</fullName>
    </submittedName>
</protein>